<dbReference type="InterPro" id="IPR013025">
    <property type="entry name" value="Ribosomal_uL23-like"/>
</dbReference>
<dbReference type="GO" id="GO:0003735">
    <property type="term" value="F:structural constituent of ribosome"/>
    <property type="evidence" value="ECO:0007669"/>
    <property type="project" value="InterPro"/>
</dbReference>
<evidence type="ECO:0000313" key="8">
    <source>
        <dbReference type="Proteomes" id="UP001197609"/>
    </source>
</evidence>
<dbReference type="NCBIfam" id="NF004363">
    <property type="entry name" value="PRK05738.2-4"/>
    <property type="match status" value="1"/>
</dbReference>
<keyword evidence="2 6" id="KW-0699">rRNA-binding</keyword>
<comment type="subunit">
    <text evidence="6">Part of the 50S ribosomal subunit. Contacts protein L29, and trigger factor when it is bound to the ribosome.</text>
</comment>
<comment type="function">
    <text evidence="6">One of the early assembly proteins it binds 23S rRNA. One of the proteins that surrounds the polypeptide exit tunnel on the outside of the ribosome. Forms the main docking site for trigger factor binding to the ribosome.</text>
</comment>
<dbReference type="GO" id="GO:1990904">
    <property type="term" value="C:ribonucleoprotein complex"/>
    <property type="evidence" value="ECO:0007669"/>
    <property type="project" value="UniProtKB-KW"/>
</dbReference>
<dbReference type="Gene3D" id="3.30.70.330">
    <property type="match status" value="1"/>
</dbReference>
<proteinExistence type="inferred from homology"/>
<evidence type="ECO:0000313" key="7">
    <source>
        <dbReference type="EMBL" id="MBZ0160440.1"/>
    </source>
</evidence>
<dbReference type="NCBIfam" id="NF004359">
    <property type="entry name" value="PRK05738.1-3"/>
    <property type="match status" value="1"/>
</dbReference>
<dbReference type="InterPro" id="IPR012678">
    <property type="entry name" value="Ribosomal_uL23/eL15/eS24_sf"/>
</dbReference>
<name>A0AAJ1EJW9_9BACT</name>
<dbReference type="PANTHER" id="PTHR11620">
    <property type="entry name" value="60S RIBOSOMAL PROTEIN L23A"/>
    <property type="match status" value="1"/>
</dbReference>
<evidence type="ECO:0000256" key="1">
    <source>
        <dbReference type="ARBA" id="ARBA00006700"/>
    </source>
</evidence>
<dbReference type="EMBL" id="JAIOIU010000124">
    <property type="protein sequence ID" value="MBZ0160440.1"/>
    <property type="molecule type" value="Genomic_DNA"/>
</dbReference>
<keyword evidence="4 6" id="KW-0689">Ribosomal protein</keyword>
<evidence type="ECO:0000256" key="5">
    <source>
        <dbReference type="ARBA" id="ARBA00023274"/>
    </source>
</evidence>
<sequence length="96" mass="11099">MREVYQIIRRPLITEKGTDLKDRANQYLFEVAGDANKIEIKRAVESLFRVKVRQVRTLSVKGKKKRLGRFVGRTSNWKKAVATLNEGETIEFFEGA</sequence>
<dbReference type="GO" id="GO:0005840">
    <property type="term" value="C:ribosome"/>
    <property type="evidence" value="ECO:0007669"/>
    <property type="project" value="UniProtKB-KW"/>
</dbReference>
<dbReference type="Proteomes" id="UP001197609">
    <property type="component" value="Unassembled WGS sequence"/>
</dbReference>
<evidence type="ECO:0000256" key="6">
    <source>
        <dbReference type="HAMAP-Rule" id="MF_01369"/>
    </source>
</evidence>
<organism evidence="7 8">
    <name type="scientific">Candidatus Methylomirabilis tolerans</name>
    <dbReference type="NCBI Taxonomy" id="3123416"/>
    <lineage>
        <taxon>Bacteria</taxon>
        <taxon>Candidatus Methylomirabilota</taxon>
        <taxon>Candidatus Methylomirabilia</taxon>
        <taxon>Candidatus Methylomirabilales</taxon>
        <taxon>Candidatus Methylomirabilaceae</taxon>
        <taxon>Candidatus Methylomirabilis</taxon>
    </lineage>
</organism>
<dbReference type="GO" id="GO:0006412">
    <property type="term" value="P:translation"/>
    <property type="evidence" value="ECO:0007669"/>
    <property type="project" value="UniProtKB-UniRule"/>
</dbReference>
<dbReference type="NCBIfam" id="NF004366">
    <property type="entry name" value="PRK05738.3-2"/>
    <property type="match status" value="1"/>
</dbReference>
<accession>A0AAJ1EJW9</accession>
<gene>
    <name evidence="6" type="primary">rplW</name>
    <name evidence="7" type="ORF">K8G79_09945</name>
</gene>
<dbReference type="AlphaFoldDB" id="A0AAJ1EJW9"/>
<dbReference type="GO" id="GO:0019843">
    <property type="term" value="F:rRNA binding"/>
    <property type="evidence" value="ECO:0007669"/>
    <property type="project" value="UniProtKB-UniRule"/>
</dbReference>
<keyword evidence="5 6" id="KW-0687">Ribonucleoprotein</keyword>
<dbReference type="HAMAP" id="MF_01369_B">
    <property type="entry name" value="Ribosomal_uL23_B"/>
    <property type="match status" value="1"/>
</dbReference>
<dbReference type="SUPFAM" id="SSF54189">
    <property type="entry name" value="Ribosomal proteins S24e, L23 and L15e"/>
    <property type="match status" value="1"/>
</dbReference>
<dbReference type="InterPro" id="IPR012677">
    <property type="entry name" value="Nucleotide-bd_a/b_plait_sf"/>
</dbReference>
<evidence type="ECO:0000256" key="2">
    <source>
        <dbReference type="ARBA" id="ARBA00022730"/>
    </source>
</evidence>
<comment type="caution">
    <text evidence="7">The sequence shown here is derived from an EMBL/GenBank/DDBJ whole genome shotgun (WGS) entry which is preliminary data.</text>
</comment>
<dbReference type="FunFam" id="3.30.70.330:FF:000001">
    <property type="entry name" value="50S ribosomal protein L23"/>
    <property type="match status" value="1"/>
</dbReference>
<evidence type="ECO:0000256" key="4">
    <source>
        <dbReference type="ARBA" id="ARBA00022980"/>
    </source>
</evidence>
<keyword evidence="3 6" id="KW-0694">RNA-binding</keyword>
<comment type="similarity">
    <text evidence="1 6">Belongs to the universal ribosomal protein uL23 family.</text>
</comment>
<dbReference type="Pfam" id="PF00276">
    <property type="entry name" value="Ribosomal_L23"/>
    <property type="match status" value="1"/>
</dbReference>
<evidence type="ECO:0000256" key="3">
    <source>
        <dbReference type="ARBA" id="ARBA00022884"/>
    </source>
</evidence>
<reference evidence="7 8" key="1">
    <citation type="journal article" date="2021" name="bioRxiv">
        <title>Unraveling nitrogen, sulfur and carbon metabolic pathways and microbial community transcriptional responses to substrate deprivation and toxicity stresses in a bioreactor mimicking anoxic brackish coastal sediment conditions.</title>
        <authorList>
            <person name="Martins P.D."/>
            <person name="Echeveste M.J."/>
            <person name="Arshad A."/>
            <person name="Kurth J."/>
            <person name="Ouboter H."/>
            <person name="Jetten M.S.M."/>
            <person name="Welte C.U."/>
        </authorList>
    </citation>
    <scope>NUCLEOTIDE SEQUENCE [LARGE SCALE GENOMIC DNA]</scope>
    <source>
        <strain evidence="7">MAG_38</strain>
    </source>
</reference>
<protein>
    <recommendedName>
        <fullName evidence="6">Large ribosomal subunit protein uL23</fullName>
    </recommendedName>
</protein>